<dbReference type="VEuPathDB" id="FungiDB:FVEG_10553"/>
<protein>
    <recommendedName>
        <fullName evidence="3">C2H2-type domain-containing protein</fullName>
    </recommendedName>
</protein>
<proteinExistence type="predicted"/>
<dbReference type="RefSeq" id="XP_018757828.1">
    <property type="nucleotide sequence ID" value="XM_018899711.1"/>
</dbReference>
<reference evidence="1 2" key="1">
    <citation type="journal article" date="2010" name="Nature">
        <title>Comparative genomics reveals mobile pathogenicity chromosomes in Fusarium.</title>
        <authorList>
            <person name="Ma L.J."/>
            <person name="van der Does H.C."/>
            <person name="Borkovich K.A."/>
            <person name="Coleman J.J."/>
            <person name="Daboussi M.J."/>
            <person name="Di Pietro A."/>
            <person name="Dufresne M."/>
            <person name="Freitag M."/>
            <person name="Grabherr M."/>
            <person name="Henrissat B."/>
            <person name="Houterman P.M."/>
            <person name="Kang S."/>
            <person name="Shim W.B."/>
            <person name="Woloshuk C."/>
            <person name="Xie X."/>
            <person name="Xu J.R."/>
            <person name="Antoniw J."/>
            <person name="Baker S.E."/>
            <person name="Bluhm B.H."/>
            <person name="Breakspear A."/>
            <person name="Brown D.W."/>
            <person name="Butchko R.A."/>
            <person name="Chapman S."/>
            <person name="Coulson R."/>
            <person name="Coutinho P.M."/>
            <person name="Danchin E.G."/>
            <person name="Diener A."/>
            <person name="Gale L.R."/>
            <person name="Gardiner D.M."/>
            <person name="Goff S."/>
            <person name="Hammond-Kosack K.E."/>
            <person name="Hilburn K."/>
            <person name="Hua-Van A."/>
            <person name="Jonkers W."/>
            <person name="Kazan K."/>
            <person name="Kodira C.D."/>
            <person name="Koehrsen M."/>
            <person name="Kumar L."/>
            <person name="Lee Y.H."/>
            <person name="Li L."/>
            <person name="Manners J.M."/>
            <person name="Miranda-Saavedra D."/>
            <person name="Mukherjee M."/>
            <person name="Park G."/>
            <person name="Park J."/>
            <person name="Park S.Y."/>
            <person name="Proctor R.H."/>
            <person name="Regev A."/>
            <person name="Ruiz-Roldan M.C."/>
            <person name="Sain D."/>
            <person name="Sakthikumar S."/>
            <person name="Sykes S."/>
            <person name="Schwartz D.C."/>
            <person name="Turgeon B.G."/>
            <person name="Wapinski I."/>
            <person name="Yoder O."/>
            <person name="Young S."/>
            <person name="Zeng Q."/>
            <person name="Zhou S."/>
            <person name="Galagan J."/>
            <person name="Cuomo C.A."/>
            <person name="Kistler H.C."/>
            <person name="Rep M."/>
        </authorList>
    </citation>
    <scope>NUCLEOTIDE SEQUENCE [LARGE SCALE GENOMIC DNA]</scope>
    <source>
        <strain evidence="2">M3125 / FGSC 7600</strain>
    </source>
</reference>
<dbReference type="Proteomes" id="UP000009096">
    <property type="component" value="Chromosome 11"/>
</dbReference>
<evidence type="ECO:0008006" key="3">
    <source>
        <dbReference type="Google" id="ProtNLM"/>
    </source>
</evidence>
<name>W7N4S9_GIBM7</name>
<dbReference type="AlphaFoldDB" id="W7N4S9"/>
<accession>W7N4S9</accession>
<dbReference type="GeneID" id="30068131"/>
<dbReference type="HOGENOM" id="CLU_1129131_0_0_1"/>
<evidence type="ECO:0000313" key="1">
    <source>
        <dbReference type="EMBL" id="EWG51637.1"/>
    </source>
</evidence>
<keyword evidence="2" id="KW-1185">Reference proteome</keyword>
<gene>
    <name evidence="1" type="ORF">FVEG_10553</name>
</gene>
<evidence type="ECO:0000313" key="2">
    <source>
        <dbReference type="Proteomes" id="UP000009096"/>
    </source>
</evidence>
<dbReference type="KEGG" id="fvr:FVEG_10553"/>
<organism evidence="1 2">
    <name type="scientific">Gibberella moniliformis (strain M3125 / FGSC 7600)</name>
    <name type="common">Maize ear and stalk rot fungus</name>
    <name type="synonym">Fusarium verticillioides</name>
    <dbReference type="NCBI Taxonomy" id="334819"/>
    <lineage>
        <taxon>Eukaryota</taxon>
        <taxon>Fungi</taxon>
        <taxon>Dikarya</taxon>
        <taxon>Ascomycota</taxon>
        <taxon>Pezizomycotina</taxon>
        <taxon>Sordariomycetes</taxon>
        <taxon>Hypocreomycetidae</taxon>
        <taxon>Hypocreales</taxon>
        <taxon>Nectriaceae</taxon>
        <taxon>Fusarium</taxon>
        <taxon>Fusarium fujikuroi species complex</taxon>
    </lineage>
</organism>
<dbReference type="EMBL" id="CM000588">
    <property type="protein sequence ID" value="EWG51637.1"/>
    <property type="molecule type" value="Genomic_DNA"/>
</dbReference>
<sequence length="246" mass="28319">MHRLKEHLFRCHFLGCDKRTRCGRCKLIFPESEIQDHLILEVACEPTRVAVNYEDGFDTNQSDALKSLKPKQFETPVHQWQKTFNTVFPDWTADLPSPCKQFYHETSETECRIRVAQTLRSEEFRQEVWRNPSDMGREVFEGLANILDPSPSTATRPDSQSLSMPNELPMRPAITQENEQIALNPPLRISCRLIHRGGLLLQKPCPGYLCLIHQLSDIVKFPLALVQSTALVQARNRCMEMAMMLP</sequence>
<dbReference type="EMBL" id="DS022256">
    <property type="protein sequence ID" value="EWG51637.1"/>
    <property type="molecule type" value="Genomic_DNA"/>
</dbReference>